<evidence type="ECO:0000256" key="4">
    <source>
        <dbReference type="PROSITE-ProRule" id="PRU00175"/>
    </source>
</evidence>
<feature type="compositionally biased region" description="Polar residues" evidence="5">
    <location>
        <begin position="248"/>
        <end position="263"/>
    </location>
</feature>
<accession>A0A7M5WYF4</accession>
<feature type="compositionally biased region" description="Low complexity" evidence="5">
    <location>
        <begin position="174"/>
        <end position="183"/>
    </location>
</feature>
<dbReference type="SUPFAM" id="SSF57850">
    <property type="entry name" value="RING/U-box"/>
    <property type="match status" value="1"/>
</dbReference>
<dbReference type="EnsemblMetazoa" id="CLYHEMT014739.3">
    <property type="protein sequence ID" value="CLYHEMP014739.3"/>
    <property type="gene ID" value="CLYHEMG014739"/>
</dbReference>
<feature type="compositionally biased region" description="Polar residues" evidence="5">
    <location>
        <begin position="648"/>
        <end position="662"/>
    </location>
</feature>
<feature type="region of interest" description="Disordered" evidence="5">
    <location>
        <begin position="648"/>
        <end position="671"/>
    </location>
</feature>
<feature type="compositionally biased region" description="Acidic residues" evidence="5">
    <location>
        <begin position="393"/>
        <end position="414"/>
    </location>
</feature>
<feature type="region of interest" description="Disordered" evidence="5">
    <location>
        <begin position="1"/>
        <end position="31"/>
    </location>
</feature>
<protein>
    <recommendedName>
        <fullName evidence="6">RING-type domain-containing protein</fullName>
    </recommendedName>
</protein>
<feature type="compositionally biased region" description="Polar residues" evidence="5">
    <location>
        <begin position="533"/>
        <end position="549"/>
    </location>
</feature>
<dbReference type="SMART" id="SM00184">
    <property type="entry name" value="RING"/>
    <property type="match status" value="1"/>
</dbReference>
<evidence type="ECO:0000313" key="7">
    <source>
        <dbReference type="EnsemblMetazoa" id="CLYHEMP014739.3"/>
    </source>
</evidence>
<dbReference type="InterPro" id="IPR017907">
    <property type="entry name" value="Znf_RING_CS"/>
</dbReference>
<keyword evidence="1" id="KW-0479">Metal-binding</keyword>
<feature type="domain" description="RING-type" evidence="6">
    <location>
        <begin position="36"/>
        <end position="74"/>
    </location>
</feature>
<dbReference type="Gene3D" id="3.30.40.10">
    <property type="entry name" value="Zinc/RING finger domain, C3HC4 (zinc finger)"/>
    <property type="match status" value="1"/>
</dbReference>
<feature type="compositionally biased region" description="Polar residues" evidence="5">
    <location>
        <begin position="155"/>
        <end position="173"/>
    </location>
</feature>
<dbReference type="CDD" id="cd16574">
    <property type="entry name" value="RING-HC_Topors"/>
    <property type="match status" value="1"/>
</dbReference>
<feature type="compositionally biased region" description="Low complexity" evidence="5">
    <location>
        <begin position="277"/>
        <end position="294"/>
    </location>
</feature>
<organism evidence="7 8">
    <name type="scientific">Clytia hemisphaerica</name>
    <dbReference type="NCBI Taxonomy" id="252671"/>
    <lineage>
        <taxon>Eukaryota</taxon>
        <taxon>Metazoa</taxon>
        <taxon>Cnidaria</taxon>
        <taxon>Hydrozoa</taxon>
        <taxon>Hydroidolina</taxon>
        <taxon>Leptothecata</taxon>
        <taxon>Obeliida</taxon>
        <taxon>Clytiidae</taxon>
        <taxon>Clytia</taxon>
    </lineage>
</organism>
<evidence type="ECO:0000313" key="8">
    <source>
        <dbReference type="Proteomes" id="UP000594262"/>
    </source>
</evidence>
<feature type="compositionally biased region" description="Polar residues" evidence="5">
    <location>
        <begin position="741"/>
        <end position="755"/>
    </location>
</feature>
<dbReference type="GeneID" id="136798075"/>
<evidence type="ECO:0000256" key="3">
    <source>
        <dbReference type="ARBA" id="ARBA00022833"/>
    </source>
</evidence>
<dbReference type="AlphaFoldDB" id="A0A7M5WYF4"/>
<feature type="region of interest" description="Disordered" evidence="5">
    <location>
        <begin position="389"/>
        <end position="446"/>
    </location>
</feature>
<evidence type="ECO:0000256" key="5">
    <source>
        <dbReference type="SAM" id="MobiDB-lite"/>
    </source>
</evidence>
<dbReference type="Proteomes" id="UP000594262">
    <property type="component" value="Unplaced"/>
</dbReference>
<proteinExistence type="predicted"/>
<evidence type="ECO:0000256" key="2">
    <source>
        <dbReference type="ARBA" id="ARBA00022771"/>
    </source>
</evidence>
<dbReference type="PROSITE" id="PS00518">
    <property type="entry name" value="ZF_RING_1"/>
    <property type="match status" value="1"/>
</dbReference>
<dbReference type="RefSeq" id="XP_066910763.1">
    <property type="nucleotide sequence ID" value="XM_067054662.1"/>
</dbReference>
<feature type="compositionally biased region" description="Acidic residues" evidence="5">
    <location>
        <begin position="200"/>
        <end position="228"/>
    </location>
</feature>
<dbReference type="PROSITE" id="PS50089">
    <property type="entry name" value="ZF_RING_2"/>
    <property type="match status" value="1"/>
</dbReference>
<feature type="compositionally biased region" description="Low complexity" evidence="5">
    <location>
        <begin position="345"/>
        <end position="362"/>
    </location>
</feature>
<dbReference type="PANTHER" id="PTHR47177">
    <property type="entry name" value="F18C1.6 PROTEIN"/>
    <property type="match status" value="1"/>
</dbReference>
<dbReference type="OrthoDB" id="1935339at2759"/>
<keyword evidence="8" id="KW-1185">Reference proteome</keyword>
<feature type="region of interest" description="Disordered" evidence="5">
    <location>
        <begin position="153"/>
        <end position="367"/>
    </location>
</feature>
<dbReference type="InterPro" id="IPR058746">
    <property type="entry name" value="Znf_RING-type_Topors"/>
</dbReference>
<feature type="region of interest" description="Disordered" evidence="5">
    <location>
        <begin position="736"/>
        <end position="755"/>
    </location>
</feature>
<dbReference type="Pfam" id="PF13639">
    <property type="entry name" value="zf-RING_2"/>
    <property type="match status" value="1"/>
</dbReference>
<sequence length="829" mass="93419">MALSRKAKQKGLELMNRGRTKNNHSSSDANEAPKDCVVCLDKVNVRGVIICAHWFCFVCIHEWSKKTNTCPLCKQRFRCITKVTVGKPYIPTQKVRIKDKNQSNISFAEDDYEVAMGLIAEDSLSEDTDNDPDESFTPSYNIPTVRGRAIRLRSGRTTSTASSLITNYTTRHAQLSSSDQRQQSSRERQTRAARRQQLTEEQETDASEDEFVAPLDNDDVNDDDDAFEEPSAASTTTSAVRQDVQDLPINNDNESDSVQNSSNDEAEAVEEDKHSIETVSSQSSSILISSTVIKPPKRRKKRKSIRYCPKVDKRRSSGSTREQWIDMSHKQTTSRTSRTIKPRRPSITTPSTSSNSKKYPSRVGRDQAMEKIRRQNRMVQMSMTTFVSQYSPENEEQNSSSEEDCESSEEEDRTELESKDSHDNQQGSSRRGEELRGRNVASSSSCKIANDMKKRIEVLLSSDEDQHSNNENSDEDLSMIEPVTTRSKRLKRLQLLPDSSFEQEDSPVRKPPPRKCNEKKTILTSDDLASPIPLSTHSSPASNTAITRSSENKRKLCDFEIKFDESSESTVEITHPKISDQHKTTPPRRQYKFRKIKHDDNNEPKMMASGKSGICTTRPSLWSTVNDSKENKLAIESSSCSNIIYSGVNQSKPSSSRDASSLKNKENRVTKLDNRGKSINISIQDDSVQDDCIFASVLHTPSAVNDILNDFNWDSNSLDETVSPCVLSQKSTCTDRVATTPKENPNSSKTGRKSTNCIEGQKNFETSTTCRKTIIEETPLKDMVKKSKADISPISPFGDKKAFNFRKFRRTFRHYSPVSRDSIIICTTP</sequence>
<evidence type="ECO:0000256" key="1">
    <source>
        <dbReference type="ARBA" id="ARBA00022723"/>
    </source>
</evidence>
<name>A0A7M5WYF4_9CNID</name>
<evidence type="ECO:0000259" key="6">
    <source>
        <dbReference type="PROSITE" id="PS50089"/>
    </source>
</evidence>
<dbReference type="GO" id="GO:0008270">
    <property type="term" value="F:zinc ion binding"/>
    <property type="evidence" value="ECO:0007669"/>
    <property type="project" value="UniProtKB-KW"/>
</dbReference>
<feature type="compositionally biased region" description="Basic residues" evidence="5">
    <location>
        <begin position="295"/>
        <end position="305"/>
    </location>
</feature>
<reference evidence="7" key="1">
    <citation type="submission" date="2021-01" db="UniProtKB">
        <authorList>
            <consortium name="EnsemblMetazoa"/>
        </authorList>
    </citation>
    <scope>IDENTIFICATION</scope>
</reference>
<keyword evidence="3" id="KW-0862">Zinc</keyword>
<dbReference type="InterPro" id="IPR013083">
    <property type="entry name" value="Znf_RING/FYVE/PHD"/>
</dbReference>
<feature type="region of interest" description="Disordered" evidence="5">
    <location>
        <begin position="461"/>
        <end position="550"/>
    </location>
</feature>
<keyword evidence="2 4" id="KW-0863">Zinc-finger</keyword>
<dbReference type="InterPro" id="IPR001841">
    <property type="entry name" value="Znf_RING"/>
</dbReference>